<keyword evidence="3" id="KW-1185">Reference proteome</keyword>
<dbReference type="PIR" id="T28333">
    <property type="entry name" value="T28333"/>
</dbReference>
<feature type="compositionally biased region" description="Basic and acidic residues" evidence="1">
    <location>
        <begin position="103"/>
        <end position="116"/>
    </location>
</feature>
<evidence type="ECO:0000313" key="3">
    <source>
        <dbReference type="Proteomes" id="UP000172353"/>
    </source>
</evidence>
<protein>
    <submittedName>
        <fullName evidence="2">Uncharacterized protein</fullName>
    </submittedName>
</protein>
<organism evidence="2 3">
    <name type="scientific">Melanoplus sanguinipes entomopoxvirus</name>
    <name type="common">MsEPV</name>
    <dbReference type="NCBI Taxonomy" id="83191"/>
    <lineage>
        <taxon>Viruses</taxon>
        <taxon>Varidnaviria</taxon>
        <taxon>Bamfordvirae</taxon>
        <taxon>Nucleocytoviricota</taxon>
        <taxon>Pokkesviricetes</taxon>
        <taxon>Chitovirales</taxon>
        <taxon>Poxviridae</taxon>
        <taxon>Entomopoxvirinae</taxon>
        <taxon>Deltaentomopoxvirus</taxon>
        <taxon>Deltaentomopoxvirus msanguinipes</taxon>
    </lineage>
</organism>
<evidence type="ECO:0000256" key="1">
    <source>
        <dbReference type="SAM" id="MobiDB-lite"/>
    </source>
</evidence>
<feature type="compositionally biased region" description="Polar residues" evidence="1">
    <location>
        <begin position="74"/>
        <end position="94"/>
    </location>
</feature>
<sequence>MSNPNNYSDKDLLIVKTVRSNALPDNVIFAFDMNNGLFKNIFNSVFNNALLGGMHDALRESMNKNYYDNELGGASNTNQGRYGQSNNRGQQNDSGCRIAKTTGECDRREHPYREGNPRNMSSVRYDDDYDRYNNMYDRNRNNDMYDRNRNNNNNNNNDLYSRSNVASDDIVVDKALLSTVFKNT</sequence>
<dbReference type="KEGG" id="vg:1449949"/>
<gene>
    <name evidence="2" type="primary">MSV172</name>
</gene>
<feature type="compositionally biased region" description="Basic and acidic residues" evidence="1">
    <location>
        <begin position="137"/>
        <end position="149"/>
    </location>
</feature>
<proteinExistence type="predicted"/>
<organismHost>
    <name type="scientific">Melanoplus sanguinipes</name>
    <name type="common">Migratory grasshopper</name>
    <dbReference type="NCBI Taxonomy" id="65742"/>
</organismHost>
<evidence type="ECO:0000313" key="2">
    <source>
        <dbReference type="EMBL" id="AAC97686.1"/>
    </source>
</evidence>
<dbReference type="EMBL" id="AF063866">
    <property type="protein sequence ID" value="AAC97686.1"/>
    <property type="molecule type" value="Genomic_DNA"/>
</dbReference>
<dbReference type="Proteomes" id="UP000172353">
    <property type="component" value="Segment"/>
</dbReference>
<reference evidence="2 3" key="1">
    <citation type="journal article" date="1999" name="J. Virol.">
        <title>The genome of Melanoplus sanguinipes entomopoxvirus.</title>
        <authorList>
            <person name="Afonso C.L."/>
            <person name="Tulman E.R."/>
            <person name="Lu Z."/>
            <person name="Oma E."/>
            <person name="Kutish G.F."/>
            <person name="Rock D.L."/>
        </authorList>
    </citation>
    <scope>NUCLEOTIDE SEQUENCE [LARGE SCALE GENOMIC DNA]</scope>
    <source>
        <strain evidence="2">Tucson</strain>
    </source>
</reference>
<dbReference type="GeneID" id="1449949"/>
<accession>Q9YVS0</accession>
<dbReference type="RefSeq" id="NP_048243.1">
    <property type="nucleotide sequence ID" value="NC_001993.1"/>
</dbReference>
<feature type="region of interest" description="Disordered" evidence="1">
    <location>
        <begin position="69"/>
        <end position="161"/>
    </location>
</feature>
<name>Q9YVS0_MSEPV</name>